<reference evidence="1" key="2">
    <citation type="submission" date="2021-04" db="EMBL/GenBank/DDBJ databases">
        <authorList>
            <person name="Gilroy R."/>
        </authorList>
    </citation>
    <scope>NUCLEOTIDE SEQUENCE</scope>
    <source>
        <strain evidence="1">23274</strain>
    </source>
</reference>
<proteinExistence type="predicted"/>
<comment type="caution">
    <text evidence="1">The sequence shown here is derived from an EMBL/GenBank/DDBJ whole genome shotgun (WGS) entry which is preliminary data.</text>
</comment>
<dbReference type="EMBL" id="DXFT01000021">
    <property type="protein sequence ID" value="HIX02716.1"/>
    <property type="molecule type" value="Genomic_DNA"/>
</dbReference>
<sequence length="95" mass="10705">MKGQVLTLHRCIYFSAWSQKGYAIFAGLGKEVRISPLSLYMFGMVLLKSALKGIIVNTDKVAEMVGLSLLKEEMEACMWRSKGEVCPLLNMRFNL</sequence>
<protein>
    <submittedName>
        <fullName evidence="1">Uncharacterized protein</fullName>
    </submittedName>
</protein>
<accession>A0A9D1UYF4</accession>
<evidence type="ECO:0000313" key="1">
    <source>
        <dbReference type="EMBL" id="HIX02716.1"/>
    </source>
</evidence>
<reference evidence="1" key="1">
    <citation type="journal article" date="2021" name="PeerJ">
        <title>Extensive microbial diversity within the chicken gut microbiome revealed by metagenomics and culture.</title>
        <authorList>
            <person name="Gilroy R."/>
            <person name="Ravi A."/>
            <person name="Getino M."/>
            <person name="Pursley I."/>
            <person name="Horton D.L."/>
            <person name="Alikhan N.F."/>
            <person name="Baker D."/>
            <person name="Gharbi K."/>
            <person name="Hall N."/>
            <person name="Watson M."/>
            <person name="Adriaenssens E.M."/>
            <person name="Foster-Nyarko E."/>
            <person name="Jarju S."/>
            <person name="Secka A."/>
            <person name="Antonio M."/>
            <person name="Oren A."/>
            <person name="Chaudhuri R.R."/>
            <person name="La Ragione R."/>
            <person name="Hildebrand F."/>
            <person name="Pallen M.J."/>
        </authorList>
    </citation>
    <scope>NUCLEOTIDE SEQUENCE</scope>
    <source>
        <strain evidence="1">23274</strain>
    </source>
</reference>
<dbReference type="Proteomes" id="UP000824202">
    <property type="component" value="Unassembled WGS sequence"/>
</dbReference>
<name>A0A9D1UYF4_9BACT</name>
<gene>
    <name evidence="1" type="ORF">H9863_01185</name>
</gene>
<organism evidence="1 2">
    <name type="scientific">Candidatus Odoribacter faecigallinarum</name>
    <dbReference type="NCBI Taxonomy" id="2838706"/>
    <lineage>
        <taxon>Bacteria</taxon>
        <taxon>Pseudomonadati</taxon>
        <taxon>Bacteroidota</taxon>
        <taxon>Bacteroidia</taxon>
        <taxon>Bacteroidales</taxon>
        <taxon>Odoribacteraceae</taxon>
        <taxon>Odoribacter</taxon>
    </lineage>
</organism>
<evidence type="ECO:0000313" key="2">
    <source>
        <dbReference type="Proteomes" id="UP000824202"/>
    </source>
</evidence>
<dbReference type="AlphaFoldDB" id="A0A9D1UYF4"/>